<name>A0A9N9CKV9_9GLOM</name>
<dbReference type="Proteomes" id="UP000789831">
    <property type="component" value="Unassembled WGS sequence"/>
</dbReference>
<evidence type="ECO:0000313" key="1">
    <source>
        <dbReference type="EMBL" id="CAG8607189.1"/>
    </source>
</evidence>
<feature type="non-terminal residue" evidence="1">
    <location>
        <position position="313"/>
    </location>
</feature>
<dbReference type="Gene3D" id="3.90.228.10">
    <property type="match status" value="1"/>
</dbReference>
<protein>
    <submittedName>
        <fullName evidence="1">11188_t:CDS:1</fullName>
    </submittedName>
</protein>
<gene>
    <name evidence="1" type="ORF">AGERDE_LOCUS9401</name>
</gene>
<sequence>MASNNQICTRPGCGKPCYIAPNNYIHPFCGRTCAIVDSIFKTQAKTCVNPGCSRPCYVDLDGTQHSYCGRTCARTAASTAPSPSLPKCANTNCNRTVYIDPRGQRFPFCGVTCSRVHANLGPNCIRVGCNRRAYIDPTDRTKAHSFCSTECFWMDGTAITTTKLTIIYPNQIDYDNAHKRFSKNMPNSTIKAIFRLQMPRGIVEKHLALRKEMAGTTNSNRITHRMFHGTKTACDPMKLITSSAPSCNSNCGVCGIVREGNKGAYSNHGGRMWFAKNSAVSLGYCDGKEVKTMFMVDVLAQQPNDILIVDKDE</sequence>
<dbReference type="EMBL" id="CAJVPL010002334">
    <property type="protein sequence ID" value="CAG8607189.1"/>
    <property type="molecule type" value="Genomic_DNA"/>
</dbReference>
<accession>A0A9N9CKV9</accession>
<dbReference type="SUPFAM" id="SSF56399">
    <property type="entry name" value="ADP-ribosylation"/>
    <property type="match status" value="1"/>
</dbReference>
<comment type="caution">
    <text evidence="1">The sequence shown here is derived from an EMBL/GenBank/DDBJ whole genome shotgun (WGS) entry which is preliminary data.</text>
</comment>
<evidence type="ECO:0000313" key="2">
    <source>
        <dbReference type="Proteomes" id="UP000789831"/>
    </source>
</evidence>
<proteinExistence type="predicted"/>
<keyword evidence="2" id="KW-1185">Reference proteome</keyword>
<dbReference type="AlphaFoldDB" id="A0A9N9CKV9"/>
<organism evidence="1 2">
    <name type="scientific">Ambispora gerdemannii</name>
    <dbReference type="NCBI Taxonomy" id="144530"/>
    <lineage>
        <taxon>Eukaryota</taxon>
        <taxon>Fungi</taxon>
        <taxon>Fungi incertae sedis</taxon>
        <taxon>Mucoromycota</taxon>
        <taxon>Glomeromycotina</taxon>
        <taxon>Glomeromycetes</taxon>
        <taxon>Archaeosporales</taxon>
        <taxon>Ambisporaceae</taxon>
        <taxon>Ambispora</taxon>
    </lineage>
</organism>
<reference evidence="1" key="1">
    <citation type="submission" date="2021-06" db="EMBL/GenBank/DDBJ databases">
        <authorList>
            <person name="Kallberg Y."/>
            <person name="Tangrot J."/>
            <person name="Rosling A."/>
        </authorList>
    </citation>
    <scope>NUCLEOTIDE SEQUENCE</scope>
    <source>
        <strain evidence="1">MT106</strain>
    </source>
</reference>
<dbReference type="OrthoDB" id="2419903at2759"/>